<feature type="region of interest" description="Disordered" evidence="1">
    <location>
        <begin position="38"/>
        <end position="61"/>
    </location>
</feature>
<proteinExistence type="predicted"/>
<feature type="compositionally biased region" description="Basic residues" evidence="1">
    <location>
        <begin position="12"/>
        <end position="21"/>
    </location>
</feature>
<dbReference type="EMBL" id="KN835330">
    <property type="protein sequence ID" value="KIK39747.1"/>
    <property type="molecule type" value="Genomic_DNA"/>
</dbReference>
<dbReference type="AlphaFoldDB" id="A0A0D0AZI5"/>
<dbReference type="HOGENOM" id="CLU_1441579_0_0_1"/>
<evidence type="ECO:0000256" key="1">
    <source>
        <dbReference type="SAM" id="MobiDB-lite"/>
    </source>
</evidence>
<sequence>MVKSTKIPKGQPTRKHKKRRCSYKDHFARLMKEAVEVTPEEVASTSSSSTASTSTTQTAPSPNYSNILLIEKFQDALDTRTAVCRRLEILVRSSTLYTPSAQARLIKCLRDDYVRGDRTRKVIDNLRHSDFISATSVPNQDAEFITKEVTESTRLFFEGSKELQEIGDQIAAQFS</sequence>
<reference evidence="3" key="2">
    <citation type="submission" date="2015-01" db="EMBL/GenBank/DDBJ databases">
        <title>Evolutionary Origins and Diversification of the Mycorrhizal Mutualists.</title>
        <authorList>
            <consortium name="DOE Joint Genome Institute"/>
            <consortium name="Mycorrhizal Genomics Consortium"/>
            <person name="Kohler A."/>
            <person name="Kuo A."/>
            <person name="Nagy L.G."/>
            <person name="Floudas D."/>
            <person name="Copeland A."/>
            <person name="Barry K.W."/>
            <person name="Cichocki N."/>
            <person name="Veneault-Fourrey C."/>
            <person name="LaButti K."/>
            <person name="Lindquist E.A."/>
            <person name="Lipzen A."/>
            <person name="Lundell T."/>
            <person name="Morin E."/>
            <person name="Murat C."/>
            <person name="Riley R."/>
            <person name="Ohm R."/>
            <person name="Sun H."/>
            <person name="Tunlid A."/>
            <person name="Henrissat B."/>
            <person name="Grigoriev I.V."/>
            <person name="Hibbett D.S."/>
            <person name="Martin F."/>
        </authorList>
    </citation>
    <scope>NUCLEOTIDE SEQUENCE [LARGE SCALE GENOMIC DNA]</scope>
    <source>
        <strain evidence="3">UH-Slu-Lm8-n1</strain>
    </source>
</reference>
<evidence type="ECO:0000313" key="3">
    <source>
        <dbReference type="Proteomes" id="UP000054485"/>
    </source>
</evidence>
<protein>
    <submittedName>
        <fullName evidence="2">Uncharacterized protein</fullName>
    </submittedName>
</protein>
<organism evidence="2 3">
    <name type="scientific">Suillus luteus UH-Slu-Lm8-n1</name>
    <dbReference type="NCBI Taxonomy" id="930992"/>
    <lineage>
        <taxon>Eukaryota</taxon>
        <taxon>Fungi</taxon>
        <taxon>Dikarya</taxon>
        <taxon>Basidiomycota</taxon>
        <taxon>Agaricomycotina</taxon>
        <taxon>Agaricomycetes</taxon>
        <taxon>Agaricomycetidae</taxon>
        <taxon>Boletales</taxon>
        <taxon>Suillineae</taxon>
        <taxon>Suillaceae</taxon>
        <taxon>Suillus</taxon>
    </lineage>
</organism>
<reference evidence="2 3" key="1">
    <citation type="submission" date="2014-04" db="EMBL/GenBank/DDBJ databases">
        <authorList>
            <consortium name="DOE Joint Genome Institute"/>
            <person name="Kuo A."/>
            <person name="Ruytinx J."/>
            <person name="Rineau F."/>
            <person name="Colpaert J."/>
            <person name="Kohler A."/>
            <person name="Nagy L.G."/>
            <person name="Floudas D."/>
            <person name="Copeland A."/>
            <person name="Barry K.W."/>
            <person name="Cichocki N."/>
            <person name="Veneault-Fourrey C."/>
            <person name="LaButti K."/>
            <person name="Lindquist E.A."/>
            <person name="Lipzen A."/>
            <person name="Lundell T."/>
            <person name="Morin E."/>
            <person name="Murat C."/>
            <person name="Sun H."/>
            <person name="Tunlid A."/>
            <person name="Henrissat B."/>
            <person name="Grigoriev I.V."/>
            <person name="Hibbett D.S."/>
            <person name="Martin F."/>
            <person name="Nordberg H.P."/>
            <person name="Cantor M.N."/>
            <person name="Hua S.X."/>
        </authorList>
    </citation>
    <scope>NUCLEOTIDE SEQUENCE [LARGE SCALE GENOMIC DNA]</scope>
    <source>
        <strain evidence="2 3">UH-Slu-Lm8-n1</strain>
    </source>
</reference>
<accession>A0A0D0AZI5</accession>
<name>A0A0D0AZI5_9AGAM</name>
<evidence type="ECO:0000313" key="2">
    <source>
        <dbReference type="EMBL" id="KIK39747.1"/>
    </source>
</evidence>
<feature type="region of interest" description="Disordered" evidence="1">
    <location>
        <begin position="1"/>
        <end position="21"/>
    </location>
</feature>
<gene>
    <name evidence="2" type="ORF">CY34DRAFT_305763</name>
</gene>
<dbReference type="InParanoid" id="A0A0D0AZI5"/>
<dbReference type="OrthoDB" id="2692371at2759"/>
<keyword evidence="3" id="KW-1185">Reference proteome</keyword>
<dbReference type="Proteomes" id="UP000054485">
    <property type="component" value="Unassembled WGS sequence"/>
</dbReference>